<evidence type="ECO:0000313" key="2">
    <source>
        <dbReference type="Proteomes" id="UP000199138"/>
    </source>
</evidence>
<evidence type="ECO:0008006" key="3">
    <source>
        <dbReference type="Google" id="ProtNLM"/>
    </source>
</evidence>
<dbReference type="PROSITE" id="PS51257">
    <property type="entry name" value="PROKAR_LIPOPROTEIN"/>
    <property type="match status" value="1"/>
</dbReference>
<dbReference type="EMBL" id="FPBK01000003">
    <property type="protein sequence ID" value="SFU42335.1"/>
    <property type="molecule type" value="Genomic_DNA"/>
</dbReference>
<gene>
    <name evidence="1" type="ORF">SAMN05216480_10364</name>
</gene>
<dbReference type="RefSeq" id="WP_093024192.1">
    <property type="nucleotide sequence ID" value="NZ_FPBK01000003.1"/>
</dbReference>
<dbReference type="Proteomes" id="UP000199138">
    <property type="component" value="Unassembled WGS sequence"/>
</dbReference>
<keyword evidence="2" id="KW-1185">Reference proteome</keyword>
<accession>A0A1I7G1M0</accession>
<reference evidence="1 2" key="1">
    <citation type="submission" date="2016-10" db="EMBL/GenBank/DDBJ databases">
        <authorList>
            <person name="de Groot N.N."/>
        </authorList>
    </citation>
    <scope>NUCLEOTIDE SEQUENCE [LARGE SCALE GENOMIC DNA]</scope>
    <source>
        <strain evidence="1 2">CGMCC 1.12333</strain>
    </source>
</reference>
<evidence type="ECO:0000313" key="1">
    <source>
        <dbReference type="EMBL" id="SFU42335.1"/>
    </source>
</evidence>
<organism evidence="1 2">
    <name type="scientific">Pustulibacterium marinum</name>
    <dbReference type="NCBI Taxonomy" id="1224947"/>
    <lineage>
        <taxon>Bacteria</taxon>
        <taxon>Pseudomonadati</taxon>
        <taxon>Bacteroidota</taxon>
        <taxon>Flavobacteriia</taxon>
        <taxon>Flavobacteriales</taxon>
        <taxon>Flavobacteriaceae</taxon>
        <taxon>Pustulibacterium</taxon>
    </lineage>
</organism>
<dbReference type="OrthoDB" id="9892908at2"/>
<dbReference type="STRING" id="1224947.SAMN05216480_10364"/>
<dbReference type="AlphaFoldDB" id="A0A1I7G1M0"/>
<name>A0A1I7G1M0_9FLAO</name>
<sequence>MNKAFFRILFFVIPFLILGCNSNKEKTVIGIKPTNCNSPTDAIVKFKKIKESDVSERILSYSKSQSIEFSRLEEKEISDWIHNVVFSDKRGYSGIKEWNINDEDICFTQNVRIESASDSVQVSNVYIKICNSVLTKDVSAGNYWEFDSENFIITLNYCFDSLEFIKPVGYYEIVENNGKLERSLKTDLRKHNCLVDINLTFLDKRSNTEYNKQILSDNGFLYTDFRNWK</sequence>
<protein>
    <recommendedName>
        <fullName evidence="3">Lipoprotein</fullName>
    </recommendedName>
</protein>
<proteinExistence type="predicted"/>